<dbReference type="CDD" id="cd08646">
    <property type="entry name" value="FMT_core_Met-tRNA-FMT_N"/>
    <property type="match status" value="1"/>
</dbReference>
<evidence type="ECO:0000259" key="6">
    <source>
        <dbReference type="Pfam" id="PF00551"/>
    </source>
</evidence>
<feature type="binding site" evidence="5">
    <location>
        <begin position="116"/>
        <end position="119"/>
    </location>
    <ligand>
        <name>(6S)-5,6,7,8-tetrahydrofolate</name>
        <dbReference type="ChEBI" id="CHEBI:57453"/>
    </ligand>
</feature>
<evidence type="ECO:0000256" key="2">
    <source>
        <dbReference type="ARBA" id="ARBA00012261"/>
    </source>
</evidence>
<reference evidence="8 9" key="1">
    <citation type="submission" date="2020-04" db="EMBL/GenBank/DDBJ databases">
        <authorList>
            <person name="Yoon J."/>
        </authorList>
    </citation>
    <scope>NUCLEOTIDE SEQUENCE [LARGE SCALE GENOMIC DNA]</scope>
    <source>
        <strain evidence="8 9">DJ-13</strain>
    </source>
</reference>
<keyword evidence="9" id="KW-1185">Reference proteome</keyword>
<dbReference type="InterPro" id="IPR036477">
    <property type="entry name" value="Formyl_transf_N_sf"/>
</dbReference>
<proteinExistence type="inferred from homology"/>
<dbReference type="NCBIfam" id="TIGR00460">
    <property type="entry name" value="fmt"/>
    <property type="match status" value="1"/>
</dbReference>
<dbReference type="Pfam" id="PF02911">
    <property type="entry name" value="Formyl_trans_C"/>
    <property type="match status" value="1"/>
</dbReference>
<dbReference type="InterPro" id="IPR044135">
    <property type="entry name" value="Met-tRNA-FMT_C"/>
</dbReference>
<dbReference type="PANTHER" id="PTHR11138:SF5">
    <property type="entry name" value="METHIONYL-TRNA FORMYLTRANSFERASE, MITOCHONDRIAL"/>
    <property type="match status" value="1"/>
</dbReference>
<feature type="domain" description="Formyl transferase N-terminal" evidence="6">
    <location>
        <begin position="10"/>
        <end position="186"/>
    </location>
</feature>
<dbReference type="SUPFAM" id="SSF50486">
    <property type="entry name" value="FMT C-terminal domain-like"/>
    <property type="match status" value="1"/>
</dbReference>
<name>A0ABX1GR10_9FLAO</name>
<comment type="catalytic activity">
    <reaction evidence="5">
        <text>L-methionyl-tRNA(fMet) + (6R)-10-formyltetrahydrofolate = N-formyl-L-methionyl-tRNA(fMet) + (6S)-5,6,7,8-tetrahydrofolate + H(+)</text>
        <dbReference type="Rhea" id="RHEA:24380"/>
        <dbReference type="Rhea" id="RHEA-COMP:9952"/>
        <dbReference type="Rhea" id="RHEA-COMP:9953"/>
        <dbReference type="ChEBI" id="CHEBI:15378"/>
        <dbReference type="ChEBI" id="CHEBI:57453"/>
        <dbReference type="ChEBI" id="CHEBI:78530"/>
        <dbReference type="ChEBI" id="CHEBI:78844"/>
        <dbReference type="ChEBI" id="CHEBI:195366"/>
        <dbReference type="EC" id="2.1.2.9"/>
    </reaction>
</comment>
<comment type="caution">
    <text evidence="8">The sequence shown here is derived from an EMBL/GenBank/DDBJ whole genome shotgun (WGS) entry which is preliminary data.</text>
</comment>
<evidence type="ECO:0000313" key="9">
    <source>
        <dbReference type="Proteomes" id="UP000718451"/>
    </source>
</evidence>
<keyword evidence="3 5" id="KW-0808">Transferase</keyword>
<organism evidence="8 9">
    <name type="scientific">Croceivirga thetidis</name>
    <dbReference type="NCBI Taxonomy" id="2721623"/>
    <lineage>
        <taxon>Bacteria</taxon>
        <taxon>Pseudomonadati</taxon>
        <taxon>Bacteroidota</taxon>
        <taxon>Flavobacteriia</taxon>
        <taxon>Flavobacteriales</taxon>
        <taxon>Flavobacteriaceae</taxon>
        <taxon>Croceivirga</taxon>
    </lineage>
</organism>
<comment type="similarity">
    <text evidence="1 5">Belongs to the Fmt family.</text>
</comment>
<accession>A0ABX1GR10</accession>
<dbReference type="EC" id="2.1.2.9" evidence="2 5"/>
<dbReference type="Gene3D" id="3.40.50.12230">
    <property type="match status" value="1"/>
</dbReference>
<dbReference type="InterPro" id="IPR002376">
    <property type="entry name" value="Formyl_transf_N"/>
</dbReference>
<dbReference type="GO" id="GO:0004479">
    <property type="term" value="F:methionyl-tRNA formyltransferase activity"/>
    <property type="evidence" value="ECO:0007669"/>
    <property type="project" value="UniProtKB-EC"/>
</dbReference>
<dbReference type="EMBL" id="JAAWWL010000002">
    <property type="protein sequence ID" value="NKI32058.1"/>
    <property type="molecule type" value="Genomic_DNA"/>
</dbReference>
<evidence type="ECO:0000256" key="1">
    <source>
        <dbReference type="ARBA" id="ARBA00010699"/>
    </source>
</evidence>
<dbReference type="CDD" id="cd08704">
    <property type="entry name" value="Met_tRNA_FMT_C"/>
    <property type="match status" value="1"/>
</dbReference>
<protein>
    <recommendedName>
        <fullName evidence="2 5">Methionyl-tRNA formyltransferase</fullName>
        <ecNumber evidence="2 5">2.1.2.9</ecNumber>
    </recommendedName>
</protein>
<dbReference type="HAMAP" id="MF_00182">
    <property type="entry name" value="Formyl_trans"/>
    <property type="match status" value="1"/>
</dbReference>
<evidence type="ECO:0000259" key="7">
    <source>
        <dbReference type="Pfam" id="PF02911"/>
    </source>
</evidence>
<evidence type="ECO:0000313" key="8">
    <source>
        <dbReference type="EMBL" id="NKI32058.1"/>
    </source>
</evidence>
<dbReference type="SUPFAM" id="SSF53328">
    <property type="entry name" value="Formyltransferase"/>
    <property type="match status" value="1"/>
</dbReference>
<feature type="domain" description="Formyl transferase C-terminal" evidence="7">
    <location>
        <begin position="211"/>
        <end position="311"/>
    </location>
</feature>
<comment type="function">
    <text evidence="5">Attaches a formyl group to the free amino group of methionyl-tRNA(fMet). The formyl group appears to play a dual role in the initiator identity of N-formylmethionyl-tRNA by promoting its recognition by IF2 and preventing the misappropriation of this tRNA by the elongation apparatus.</text>
</comment>
<dbReference type="InterPro" id="IPR041711">
    <property type="entry name" value="Met-tRNA-FMT_N"/>
</dbReference>
<dbReference type="Proteomes" id="UP000718451">
    <property type="component" value="Unassembled WGS sequence"/>
</dbReference>
<sequence length="320" mass="35990">MLKSKKRELRIVFMGTPAFAVAGLSLLLQEGYTIVAVITAPDKPAGRGQKLRESEVKKFALDKGLKILQPTNLKDEKFIEELESLNANLQIVVAFRMLPKVVWQMPTYGTFNLHASLLPEYRGAAPINWAIINGEVETGVTTFLIDEKIDTGQMILQEKVEIEPNENAGKLHDKLMILGAKAILDTVKLIEEDKVTVTKQVEKEDLKSASKLNKDICKINWGDSINQIYNHIRGLSPYPAAWTTLINGQKEISLKIYRANMIIEEHVYEYGKIITTKKEFLVAVEQGFISIIEMQMAGKKKMKIADFLNGTNIGENAFLR</sequence>
<evidence type="ECO:0000256" key="5">
    <source>
        <dbReference type="HAMAP-Rule" id="MF_00182"/>
    </source>
</evidence>
<evidence type="ECO:0000256" key="3">
    <source>
        <dbReference type="ARBA" id="ARBA00022679"/>
    </source>
</evidence>
<keyword evidence="4 5" id="KW-0648">Protein biosynthesis</keyword>
<dbReference type="InterPro" id="IPR011034">
    <property type="entry name" value="Formyl_transferase-like_C_sf"/>
</dbReference>
<dbReference type="InterPro" id="IPR005794">
    <property type="entry name" value="Fmt"/>
</dbReference>
<dbReference type="Pfam" id="PF00551">
    <property type="entry name" value="Formyl_trans_N"/>
    <property type="match status" value="1"/>
</dbReference>
<dbReference type="InterPro" id="IPR005793">
    <property type="entry name" value="Formyl_trans_C"/>
</dbReference>
<evidence type="ECO:0000256" key="4">
    <source>
        <dbReference type="ARBA" id="ARBA00022917"/>
    </source>
</evidence>
<gene>
    <name evidence="5" type="primary">fmt</name>
    <name evidence="8" type="ORF">HCU67_08910</name>
</gene>
<dbReference type="PANTHER" id="PTHR11138">
    <property type="entry name" value="METHIONYL-TRNA FORMYLTRANSFERASE"/>
    <property type="match status" value="1"/>
</dbReference>
<dbReference type="RefSeq" id="WP_168552282.1">
    <property type="nucleotide sequence ID" value="NZ_JAAWWL010000002.1"/>
</dbReference>